<protein>
    <submittedName>
        <fullName evidence="2">VOC family protein</fullName>
    </submittedName>
</protein>
<comment type="caution">
    <text evidence="2">The sequence shown here is derived from an EMBL/GenBank/DDBJ whole genome shotgun (WGS) entry which is preliminary data.</text>
</comment>
<evidence type="ECO:0000313" key="3">
    <source>
        <dbReference type="Proteomes" id="UP001430172"/>
    </source>
</evidence>
<evidence type="ECO:0000259" key="1">
    <source>
        <dbReference type="Pfam" id="PF18029"/>
    </source>
</evidence>
<dbReference type="EMBL" id="JAFDVD010000002">
    <property type="protein sequence ID" value="MBM6398904.1"/>
    <property type="molecule type" value="Genomic_DNA"/>
</dbReference>
<dbReference type="SUPFAM" id="SSF54593">
    <property type="entry name" value="Glyoxalase/Bleomycin resistance protein/Dihydroxybiphenyl dioxygenase"/>
    <property type="match status" value="1"/>
</dbReference>
<evidence type="ECO:0000313" key="2">
    <source>
        <dbReference type="EMBL" id="MBM6398904.1"/>
    </source>
</evidence>
<keyword evidence="3" id="KW-1185">Reference proteome</keyword>
<dbReference type="PANTHER" id="PTHR35908">
    <property type="entry name" value="HYPOTHETICAL FUSION PROTEIN"/>
    <property type="match status" value="1"/>
</dbReference>
<dbReference type="RefSeq" id="WP_204129405.1">
    <property type="nucleotide sequence ID" value="NZ_JAFDVD010000002.1"/>
</dbReference>
<name>A0ABS2CIG6_9MICO</name>
<organism evidence="2 3">
    <name type="scientific">Phycicoccus sonneratiae</name>
    <dbReference type="NCBI Taxonomy" id="2807628"/>
    <lineage>
        <taxon>Bacteria</taxon>
        <taxon>Bacillati</taxon>
        <taxon>Actinomycetota</taxon>
        <taxon>Actinomycetes</taxon>
        <taxon>Micrococcales</taxon>
        <taxon>Intrasporangiaceae</taxon>
        <taxon>Phycicoccus</taxon>
    </lineage>
</organism>
<reference evidence="2" key="1">
    <citation type="submission" date="2021-02" db="EMBL/GenBank/DDBJ databases">
        <title>Phycicoccus sp. MQZ13P-5T, whole genome shotgun sequence.</title>
        <authorList>
            <person name="Tuo L."/>
        </authorList>
    </citation>
    <scope>NUCLEOTIDE SEQUENCE</scope>
    <source>
        <strain evidence="2">MQZ13P-5</strain>
    </source>
</reference>
<sequence>MTVRWTLTVDCTDAPRVARFWREALGYVDAPPPTGFATWDDWFRAFDVPDDERDQGASLVDPEGVLPQVTFLAVPEPKVAKNRVHLDLQVSGGRHRPADERRAAIAATVERLVAAGATVVEELEHAGALDHVVLADPEGNELCVV</sequence>
<dbReference type="InterPro" id="IPR029068">
    <property type="entry name" value="Glyas_Bleomycin-R_OHBP_Dase"/>
</dbReference>
<dbReference type="PANTHER" id="PTHR35908:SF1">
    <property type="entry name" value="CONSERVED PROTEIN"/>
    <property type="match status" value="1"/>
</dbReference>
<feature type="domain" description="Glyoxalase-like" evidence="1">
    <location>
        <begin position="7"/>
        <end position="145"/>
    </location>
</feature>
<dbReference type="InterPro" id="IPR041581">
    <property type="entry name" value="Glyoxalase_6"/>
</dbReference>
<dbReference type="Proteomes" id="UP001430172">
    <property type="component" value="Unassembled WGS sequence"/>
</dbReference>
<dbReference type="Gene3D" id="3.10.180.10">
    <property type="entry name" value="2,3-Dihydroxybiphenyl 1,2-Dioxygenase, domain 1"/>
    <property type="match status" value="1"/>
</dbReference>
<dbReference type="Pfam" id="PF18029">
    <property type="entry name" value="Glyoxalase_6"/>
    <property type="match status" value="1"/>
</dbReference>
<gene>
    <name evidence="2" type="ORF">JQN70_00725</name>
</gene>
<accession>A0ABS2CIG6</accession>
<proteinExistence type="predicted"/>